<comment type="subcellular location">
    <subcellularLocation>
        <location evidence="1">Endoplasmic reticulum membrane</location>
        <topology evidence="1">Multi-pass membrane protein</topology>
    </subcellularLocation>
</comment>
<accession>A0A2I0B5N7</accession>
<dbReference type="STRING" id="1088818.A0A2I0B5N7"/>
<dbReference type="Proteomes" id="UP000236161">
    <property type="component" value="Unassembled WGS sequence"/>
</dbReference>
<organism evidence="3 4">
    <name type="scientific">Apostasia shenzhenica</name>
    <dbReference type="NCBI Taxonomy" id="1088818"/>
    <lineage>
        <taxon>Eukaryota</taxon>
        <taxon>Viridiplantae</taxon>
        <taxon>Streptophyta</taxon>
        <taxon>Embryophyta</taxon>
        <taxon>Tracheophyta</taxon>
        <taxon>Spermatophyta</taxon>
        <taxon>Magnoliopsida</taxon>
        <taxon>Liliopsida</taxon>
        <taxon>Asparagales</taxon>
        <taxon>Orchidaceae</taxon>
        <taxon>Apostasioideae</taxon>
        <taxon>Apostasia</taxon>
    </lineage>
</organism>
<dbReference type="OrthoDB" id="537032at2759"/>
<evidence type="ECO:0000256" key="2">
    <source>
        <dbReference type="SAM" id="Phobius"/>
    </source>
</evidence>
<dbReference type="AlphaFoldDB" id="A0A2I0B5N7"/>
<dbReference type="PANTHER" id="PTHR12560">
    <property type="entry name" value="LONGEVITY ASSURANCE FACTOR 1 LAG1"/>
    <property type="match status" value="1"/>
</dbReference>
<keyword evidence="2" id="KW-1133">Transmembrane helix</keyword>
<dbReference type="PANTHER" id="PTHR12560:SF0">
    <property type="entry name" value="LD18904P"/>
    <property type="match status" value="1"/>
</dbReference>
<dbReference type="GO" id="GO:0005789">
    <property type="term" value="C:endoplasmic reticulum membrane"/>
    <property type="evidence" value="ECO:0007669"/>
    <property type="project" value="UniProtKB-SubCell"/>
</dbReference>
<keyword evidence="3" id="KW-0808">Transferase</keyword>
<dbReference type="InterPro" id="IPR016439">
    <property type="entry name" value="Lag1/Lac1-like"/>
</dbReference>
<dbReference type="EC" id="2.3.1.24" evidence="3"/>
<feature type="transmembrane region" description="Helical" evidence="2">
    <location>
        <begin position="370"/>
        <end position="394"/>
    </location>
</feature>
<evidence type="ECO:0000256" key="1">
    <source>
        <dbReference type="ARBA" id="ARBA00004477"/>
    </source>
</evidence>
<keyword evidence="3" id="KW-0012">Acyltransferase</keyword>
<dbReference type="GO" id="GO:0046513">
    <property type="term" value="P:ceramide biosynthetic process"/>
    <property type="evidence" value="ECO:0007669"/>
    <property type="project" value="InterPro"/>
</dbReference>
<dbReference type="GO" id="GO:0050291">
    <property type="term" value="F:sphingosine N-acyltransferase activity"/>
    <property type="evidence" value="ECO:0007669"/>
    <property type="project" value="UniProtKB-EC"/>
</dbReference>
<evidence type="ECO:0000313" key="3">
    <source>
        <dbReference type="EMBL" id="PKA63110.1"/>
    </source>
</evidence>
<evidence type="ECO:0000313" key="4">
    <source>
        <dbReference type="Proteomes" id="UP000236161"/>
    </source>
</evidence>
<gene>
    <name evidence="3" type="ORF">AXF42_Ash007906</name>
</gene>
<proteinExistence type="predicted"/>
<name>A0A2I0B5N7_9ASPA</name>
<feature type="transmembrane region" description="Helical" evidence="2">
    <location>
        <begin position="330"/>
        <end position="349"/>
    </location>
</feature>
<protein>
    <submittedName>
        <fullName evidence="3">ASC1-like protein 3</fullName>
        <ecNumber evidence="3">2.3.1.24</ecNumber>
    </submittedName>
</protein>
<keyword evidence="2" id="KW-0472">Membrane</keyword>
<dbReference type="EMBL" id="KZ451911">
    <property type="protein sequence ID" value="PKA63110.1"/>
    <property type="molecule type" value="Genomic_DNA"/>
</dbReference>
<keyword evidence="2" id="KW-0812">Transmembrane</keyword>
<reference evidence="3 4" key="1">
    <citation type="journal article" date="2017" name="Nature">
        <title>The Apostasia genome and the evolution of orchids.</title>
        <authorList>
            <person name="Zhang G.Q."/>
            <person name="Liu K.W."/>
            <person name="Li Z."/>
            <person name="Lohaus R."/>
            <person name="Hsiao Y.Y."/>
            <person name="Niu S.C."/>
            <person name="Wang J.Y."/>
            <person name="Lin Y.C."/>
            <person name="Xu Q."/>
            <person name="Chen L.J."/>
            <person name="Yoshida K."/>
            <person name="Fujiwara S."/>
            <person name="Wang Z.W."/>
            <person name="Zhang Y.Q."/>
            <person name="Mitsuda N."/>
            <person name="Wang M."/>
            <person name="Liu G.H."/>
            <person name="Pecoraro L."/>
            <person name="Huang H.X."/>
            <person name="Xiao X.J."/>
            <person name="Lin M."/>
            <person name="Wu X.Y."/>
            <person name="Wu W.L."/>
            <person name="Chen Y.Y."/>
            <person name="Chang S.B."/>
            <person name="Sakamoto S."/>
            <person name="Ohme-Takagi M."/>
            <person name="Yagi M."/>
            <person name="Zeng S.J."/>
            <person name="Shen C.Y."/>
            <person name="Yeh C.M."/>
            <person name="Luo Y.B."/>
            <person name="Tsai W.C."/>
            <person name="Van de Peer Y."/>
            <person name="Liu Z.J."/>
        </authorList>
    </citation>
    <scope>NUCLEOTIDE SEQUENCE [LARGE SCALE GENOMIC DNA]</scope>
    <source>
        <strain evidence="4">cv. Shenzhen</strain>
        <tissue evidence="3">Stem</tissue>
    </source>
</reference>
<keyword evidence="4" id="KW-1185">Reference proteome</keyword>
<sequence length="400" mass="45949">MADLQIGERGAVFFFRVGSLPLLPLRQIFNEKFWIRRLPKGQDLSMATKKRTRIDSRWLFERRLISLSESNISCKSSPSSSHLLPPPLPPSLWLILSGCPFAFLDLLAADTNNGMAPNGDGVIAPGGSHLLIAILFAFGFAPARFLLDSAVYKVLLPLLRLLCLWTSDLWRFLHVSAKKWDPREFPLRLAVRLLHNGAAPLMIDETKQSKITKCAESLWKLTYYAGVQMWVISILKEAPWSMDTKEYLKGWPTQELGDAVNVQILLANMRRHRRALESLVRASLLASKQGTRLCGAIDRACKRRDRGCGLTSGYYSIDLLMRKGQFPRPLYYTFNTMLFTLLVFHIYWWKLICAMIIRQLRNRGKVGEDIRSGLISVILYWLIEFASLNIYVYYHDYWEE</sequence>